<evidence type="ECO:0000313" key="6">
    <source>
        <dbReference type="EMBL" id="MBF9132992.1"/>
    </source>
</evidence>
<keyword evidence="1" id="KW-0805">Transcription regulation</keyword>
<dbReference type="SUPFAM" id="SSF46689">
    <property type="entry name" value="Homeodomain-like"/>
    <property type="match status" value="1"/>
</dbReference>
<evidence type="ECO:0000256" key="4">
    <source>
        <dbReference type="PROSITE-ProRule" id="PRU00335"/>
    </source>
</evidence>
<accession>A0ABS0H3F0</accession>
<evidence type="ECO:0000256" key="1">
    <source>
        <dbReference type="ARBA" id="ARBA00023015"/>
    </source>
</evidence>
<keyword evidence="3" id="KW-0804">Transcription</keyword>
<evidence type="ECO:0000313" key="7">
    <source>
        <dbReference type="Proteomes" id="UP000638560"/>
    </source>
</evidence>
<evidence type="ECO:0000259" key="5">
    <source>
        <dbReference type="PROSITE" id="PS50977"/>
    </source>
</evidence>
<keyword evidence="2 4" id="KW-0238">DNA-binding</keyword>
<name>A0ABS0H3F0_9ACTN</name>
<dbReference type="Gene3D" id="1.10.357.10">
    <property type="entry name" value="Tetracycline Repressor, domain 2"/>
    <property type="match status" value="1"/>
</dbReference>
<evidence type="ECO:0000256" key="2">
    <source>
        <dbReference type="ARBA" id="ARBA00023125"/>
    </source>
</evidence>
<dbReference type="Proteomes" id="UP000638560">
    <property type="component" value="Unassembled WGS sequence"/>
</dbReference>
<gene>
    <name evidence="6" type="ORF">I0C86_29125</name>
</gene>
<dbReference type="InterPro" id="IPR036271">
    <property type="entry name" value="Tet_transcr_reg_TetR-rel_C_sf"/>
</dbReference>
<evidence type="ECO:0000256" key="3">
    <source>
        <dbReference type="ARBA" id="ARBA00023163"/>
    </source>
</evidence>
<dbReference type="InterPro" id="IPR009057">
    <property type="entry name" value="Homeodomain-like_sf"/>
</dbReference>
<comment type="caution">
    <text evidence="6">The sequence shown here is derived from an EMBL/GenBank/DDBJ whole genome shotgun (WGS) entry which is preliminary data.</text>
</comment>
<dbReference type="PANTHER" id="PTHR30055:SF220">
    <property type="entry name" value="TETR-FAMILY REGULATORY PROTEIN"/>
    <property type="match status" value="1"/>
</dbReference>
<dbReference type="PANTHER" id="PTHR30055">
    <property type="entry name" value="HTH-TYPE TRANSCRIPTIONAL REGULATOR RUTR"/>
    <property type="match status" value="1"/>
</dbReference>
<proteinExistence type="predicted"/>
<organism evidence="6 7">
    <name type="scientific">Plantactinospora alkalitolerans</name>
    <dbReference type="NCBI Taxonomy" id="2789879"/>
    <lineage>
        <taxon>Bacteria</taxon>
        <taxon>Bacillati</taxon>
        <taxon>Actinomycetota</taxon>
        <taxon>Actinomycetes</taxon>
        <taxon>Micromonosporales</taxon>
        <taxon>Micromonosporaceae</taxon>
        <taxon>Plantactinospora</taxon>
    </lineage>
</organism>
<dbReference type="SUPFAM" id="SSF48498">
    <property type="entry name" value="Tetracyclin repressor-like, C-terminal domain"/>
    <property type="match status" value="1"/>
</dbReference>
<dbReference type="PROSITE" id="PS50977">
    <property type="entry name" value="HTH_TETR_2"/>
    <property type="match status" value="1"/>
</dbReference>
<dbReference type="InterPro" id="IPR001647">
    <property type="entry name" value="HTH_TetR"/>
</dbReference>
<keyword evidence="7" id="KW-1185">Reference proteome</keyword>
<feature type="DNA-binding region" description="H-T-H motif" evidence="4">
    <location>
        <begin position="26"/>
        <end position="45"/>
    </location>
</feature>
<dbReference type="Pfam" id="PF00440">
    <property type="entry name" value="TetR_N"/>
    <property type="match status" value="1"/>
</dbReference>
<sequence length="196" mass="21026">MVDGTRTRLVACALRMLADEGVEALTLRAIARKAQITHNAPLRHFPNRAALLSAVATAGFDDLAGRLRGAAASPGLVGSPARRLEATAHAYVAFAVANPGMFALMFRHDLVDTAEPVLAAASLAVFDEMAILVADRQHEGWHPHLDNRQLTGALWSALHGFAQLWIYQALPTATGAPPFADALHTMLRVLDLRPSQ</sequence>
<dbReference type="EMBL" id="JADPUN010000256">
    <property type="protein sequence ID" value="MBF9132992.1"/>
    <property type="molecule type" value="Genomic_DNA"/>
</dbReference>
<dbReference type="InterPro" id="IPR025996">
    <property type="entry name" value="MT1864/Rv1816-like_C"/>
</dbReference>
<feature type="domain" description="HTH tetR-type" evidence="5">
    <location>
        <begin position="3"/>
        <end position="63"/>
    </location>
</feature>
<dbReference type="InterPro" id="IPR050109">
    <property type="entry name" value="HTH-type_TetR-like_transc_reg"/>
</dbReference>
<reference evidence="6 7" key="1">
    <citation type="submission" date="2020-11" db="EMBL/GenBank/DDBJ databases">
        <title>A novel isolate from a Black sea contaminated sediment with potential to produce alkanes: Plantactinospora alkalitolerans sp. nov.</title>
        <authorList>
            <person name="Carro L."/>
            <person name="Veyisoglu A."/>
            <person name="Guven K."/>
            <person name="Schumann P."/>
            <person name="Klenk H.-P."/>
            <person name="Sahin N."/>
        </authorList>
    </citation>
    <scope>NUCLEOTIDE SEQUENCE [LARGE SCALE GENOMIC DNA]</scope>
    <source>
        <strain evidence="6 7">S1510</strain>
    </source>
</reference>
<protein>
    <submittedName>
        <fullName evidence="6">TetR/AcrR family transcriptional regulator</fullName>
    </submittedName>
</protein>
<dbReference type="Pfam" id="PF13305">
    <property type="entry name" value="TetR_C_33"/>
    <property type="match status" value="1"/>
</dbReference>